<proteinExistence type="predicted"/>
<organism evidence="2">
    <name type="scientific">uncultured Caudovirales phage</name>
    <dbReference type="NCBI Taxonomy" id="2100421"/>
    <lineage>
        <taxon>Viruses</taxon>
        <taxon>Duplodnaviria</taxon>
        <taxon>Heunggongvirae</taxon>
        <taxon>Uroviricota</taxon>
        <taxon>Caudoviricetes</taxon>
        <taxon>Peduoviridae</taxon>
        <taxon>Maltschvirus</taxon>
        <taxon>Maltschvirus maltsch</taxon>
    </lineage>
</organism>
<reference evidence="2" key="1">
    <citation type="submission" date="2020-05" db="EMBL/GenBank/DDBJ databases">
        <authorList>
            <person name="Chiriac C."/>
            <person name="Salcher M."/>
            <person name="Ghai R."/>
            <person name="Kavagutti S V."/>
        </authorList>
    </citation>
    <scope>NUCLEOTIDE SEQUENCE</scope>
</reference>
<feature type="compositionally biased region" description="Basic and acidic residues" evidence="1">
    <location>
        <begin position="16"/>
        <end position="37"/>
    </location>
</feature>
<evidence type="ECO:0000313" key="2">
    <source>
        <dbReference type="EMBL" id="CAB5207154.1"/>
    </source>
</evidence>
<evidence type="ECO:0000256" key="1">
    <source>
        <dbReference type="SAM" id="MobiDB-lite"/>
    </source>
</evidence>
<name>A0A6J7WFZ8_9CAUD</name>
<dbReference type="EMBL" id="LR798227">
    <property type="protein sequence ID" value="CAB5207154.1"/>
    <property type="molecule type" value="Genomic_DNA"/>
</dbReference>
<feature type="region of interest" description="Disordered" evidence="1">
    <location>
        <begin position="1"/>
        <end position="37"/>
    </location>
</feature>
<gene>
    <name evidence="2" type="ORF">UFOVP180_35</name>
</gene>
<accession>A0A6J7WFZ8</accession>
<protein>
    <submittedName>
        <fullName evidence="2">Uncharacterized protein</fullName>
    </submittedName>
</protein>
<sequence>MGKGSTPRPIDIPTKQYEDNWERTFGKKQQPKKEEKK</sequence>